<dbReference type="Proteomes" id="UP001150924">
    <property type="component" value="Unassembled WGS sequence"/>
</dbReference>
<feature type="region of interest" description="Disordered" evidence="1">
    <location>
        <begin position="22"/>
        <end position="68"/>
    </location>
</feature>
<evidence type="ECO:0000313" key="4">
    <source>
        <dbReference type="Proteomes" id="UP001150924"/>
    </source>
</evidence>
<reference evidence="3" key="1">
    <citation type="submission" date="2022-11" db="EMBL/GenBank/DDBJ databases">
        <title>Minimal conservation of predation-associated metabolite biosynthetic gene clusters underscores biosynthetic potential of Myxococcota including descriptions for ten novel species: Archangium lansinium sp. nov., Myxococcus landrumus sp. nov., Nannocystis bai.</title>
        <authorList>
            <person name="Ahearne A."/>
            <person name="Stevens C."/>
            <person name="Phillips K."/>
        </authorList>
    </citation>
    <scope>NUCLEOTIDE SEQUENCE</scope>
    <source>
        <strain evidence="3">Na p29</strain>
    </source>
</reference>
<name>A0A9X3J0A0_9BACT</name>
<feature type="chain" id="PRO_5040926174" evidence="2">
    <location>
        <begin position="30"/>
        <end position="352"/>
    </location>
</feature>
<dbReference type="RefSeq" id="WP_267774715.1">
    <property type="nucleotide sequence ID" value="NZ_JAPNKE010000002.1"/>
</dbReference>
<keyword evidence="2" id="KW-0732">Signal</keyword>
<keyword evidence="4" id="KW-1185">Reference proteome</keyword>
<evidence type="ECO:0000256" key="1">
    <source>
        <dbReference type="SAM" id="MobiDB-lite"/>
    </source>
</evidence>
<feature type="signal peptide" evidence="2">
    <location>
        <begin position="1"/>
        <end position="29"/>
    </location>
</feature>
<feature type="compositionally biased region" description="Pro residues" evidence="1">
    <location>
        <begin position="50"/>
        <end position="60"/>
    </location>
</feature>
<proteinExistence type="predicted"/>
<gene>
    <name evidence="3" type="ORF">OV079_38960</name>
</gene>
<dbReference type="EMBL" id="JAPNKE010000002">
    <property type="protein sequence ID" value="MCY1011442.1"/>
    <property type="molecule type" value="Genomic_DNA"/>
</dbReference>
<feature type="compositionally biased region" description="Low complexity" evidence="1">
    <location>
        <begin position="39"/>
        <end position="49"/>
    </location>
</feature>
<protein>
    <submittedName>
        <fullName evidence="3">Uncharacterized protein</fullName>
    </submittedName>
</protein>
<sequence>MLGRFFTSRRYLAGALVLLACPSSSPRPAPEPPPRVDAEPAIAVQQRPAAPAPAEPPPPDVAAAPDLATPGPLDYAASPTGVLVAWSRHDGEASEIVAQQLDPRGRPLAPPRHVLRTEGEIVDLAVSTAKGQAWLAYVAELEAPSGLLGAATLAPDLSVTGARILDRFTAAALSAWEGDRVRVLALAPDDAVIAAIGAPVPCRDRVVGGIRPCPGYHLYTVRGDDFNSRHAAEVGVDGGQSDMGALVDVGAGVLLDVWAWHGGPSHADLYLPRGAIRATTPKFRRVRCRPPFHRGFDGEALVSWCAGDGAGLDERCRLSDDPAARCAQVHLVTLRDRPLTPRSARRAPRSPL</sequence>
<organism evidence="3 4">
    <name type="scientific">Nannocystis pusilla</name>
    <dbReference type="NCBI Taxonomy" id="889268"/>
    <lineage>
        <taxon>Bacteria</taxon>
        <taxon>Pseudomonadati</taxon>
        <taxon>Myxococcota</taxon>
        <taxon>Polyangia</taxon>
        <taxon>Nannocystales</taxon>
        <taxon>Nannocystaceae</taxon>
        <taxon>Nannocystis</taxon>
    </lineage>
</organism>
<accession>A0A9X3J0A0</accession>
<dbReference type="PROSITE" id="PS51257">
    <property type="entry name" value="PROKAR_LIPOPROTEIN"/>
    <property type="match status" value="1"/>
</dbReference>
<comment type="caution">
    <text evidence="3">The sequence shown here is derived from an EMBL/GenBank/DDBJ whole genome shotgun (WGS) entry which is preliminary data.</text>
</comment>
<evidence type="ECO:0000313" key="3">
    <source>
        <dbReference type="EMBL" id="MCY1011442.1"/>
    </source>
</evidence>
<feature type="compositionally biased region" description="Pro residues" evidence="1">
    <location>
        <begin position="25"/>
        <end position="35"/>
    </location>
</feature>
<evidence type="ECO:0000256" key="2">
    <source>
        <dbReference type="SAM" id="SignalP"/>
    </source>
</evidence>
<dbReference type="AlphaFoldDB" id="A0A9X3J0A0"/>